<keyword evidence="2" id="KW-0812">Transmembrane</keyword>
<name>A0A1G8EPC8_9RHOO</name>
<evidence type="ECO:0000259" key="3">
    <source>
        <dbReference type="Pfam" id="PF02514"/>
    </source>
</evidence>
<reference evidence="4 5" key="1">
    <citation type="submission" date="2016-10" db="EMBL/GenBank/DDBJ databases">
        <authorList>
            <person name="de Groot N.N."/>
        </authorList>
    </citation>
    <scope>NUCLEOTIDE SEQUENCE [LARGE SCALE GENOMIC DNA]</scope>
    <source>
        <strain evidence="4 5">DSM 5885</strain>
    </source>
</reference>
<dbReference type="RefSeq" id="WP_091937447.1">
    <property type="nucleotide sequence ID" value="NZ_FNCY01000008.1"/>
</dbReference>
<organism evidence="4 5">
    <name type="scientific">Propionivibrio dicarboxylicus</name>
    <dbReference type="NCBI Taxonomy" id="83767"/>
    <lineage>
        <taxon>Bacteria</taxon>
        <taxon>Pseudomonadati</taxon>
        <taxon>Pseudomonadota</taxon>
        <taxon>Betaproteobacteria</taxon>
        <taxon>Rhodocyclales</taxon>
        <taxon>Rhodocyclaceae</taxon>
        <taxon>Propionivibrio</taxon>
    </lineage>
</organism>
<keyword evidence="2" id="KW-1133">Transmembrane helix</keyword>
<keyword evidence="2" id="KW-0472">Membrane</keyword>
<protein>
    <submittedName>
        <fullName evidence="4">Cobaltochelatase CobN subunit</fullName>
    </submittedName>
</protein>
<dbReference type="PANTHER" id="PTHR44119">
    <property type="entry name" value="MAGNESIUM-CHELATASE SUBUNIT CHLH, CHLOROPLASTIC"/>
    <property type="match status" value="1"/>
</dbReference>
<dbReference type="Proteomes" id="UP000198607">
    <property type="component" value="Unassembled WGS sequence"/>
</dbReference>
<feature type="region of interest" description="Disordered" evidence="1">
    <location>
        <begin position="1256"/>
        <end position="1287"/>
    </location>
</feature>
<proteinExistence type="predicted"/>
<keyword evidence="5" id="KW-1185">Reference proteome</keyword>
<feature type="compositionally biased region" description="Polar residues" evidence="1">
    <location>
        <begin position="1258"/>
        <end position="1273"/>
    </location>
</feature>
<gene>
    <name evidence="4" type="ORF">SAMN05660652_02148</name>
</gene>
<evidence type="ECO:0000313" key="4">
    <source>
        <dbReference type="EMBL" id="SDH71725.1"/>
    </source>
</evidence>
<evidence type="ECO:0000256" key="1">
    <source>
        <dbReference type="SAM" id="MobiDB-lite"/>
    </source>
</evidence>
<dbReference type="EMBL" id="FNCY01000008">
    <property type="protein sequence ID" value="SDH71725.1"/>
    <property type="molecule type" value="Genomic_DNA"/>
</dbReference>
<accession>A0A1G8EPC8</accession>
<feature type="domain" description="CobN/magnesium chelatase" evidence="3">
    <location>
        <begin position="146"/>
        <end position="743"/>
    </location>
</feature>
<dbReference type="STRING" id="83767.SAMN05660652_02148"/>
<dbReference type="Pfam" id="PF02514">
    <property type="entry name" value="CobN-Mg_chel"/>
    <property type="match status" value="2"/>
</dbReference>
<evidence type="ECO:0000256" key="2">
    <source>
        <dbReference type="SAM" id="Phobius"/>
    </source>
</evidence>
<evidence type="ECO:0000313" key="5">
    <source>
        <dbReference type="Proteomes" id="UP000198607"/>
    </source>
</evidence>
<dbReference type="CDD" id="cd10150">
    <property type="entry name" value="CobN_like"/>
    <property type="match status" value="1"/>
</dbReference>
<dbReference type="InterPro" id="IPR003672">
    <property type="entry name" value="CobN/Mg_chltase"/>
</dbReference>
<feature type="domain" description="CobN/magnesium chelatase" evidence="3">
    <location>
        <begin position="750"/>
        <end position="1188"/>
    </location>
</feature>
<feature type="transmembrane region" description="Helical" evidence="2">
    <location>
        <begin position="1309"/>
        <end position="1326"/>
    </location>
</feature>
<dbReference type="OrthoDB" id="9757976at2"/>
<dbReference type="PANTHER" id="PTHR44119:SF4">
    <property type="entry name" value="AEROBIC COBALTOCHELATASE SUBUNIT COBN"/>
    <property type="match status" value="1"/>
</dbReference>
<sequence>MSPNNRRRETALRDSLLAVFCRVLLGFLGCTLFSFACAKPLSMVIIPGDPSTPAALEAIKQLRQELALKEVKFHILPFTQLQERDLKTLSGADVALIYNMGREIAEAVTPAIKKMSARGAKAYAIGSSFEEIERKAGFVQDDALRAYSQAGGVDNLSSMIKRVLSRDFGLPVQYGEVVAFPMSGLWNPVNGKAFSKFEDYAADYVKRRPDAADHPWVGILFHRPVAQSGRSELLTSMFAALEARGFNVIAAFGYPSEIPAQKYFIDHNGKSRVAALVGLAAKLGNTPERSIPVMKQLDVPMVNAISLQSLSQKEWEDSPIGLSHTERSWQVALPEFAGAVAPTVVAAKERRRDRDSGLEYIAEVPIAERIERLADRIKKFTALRYELNPNKRVAIIYYNYPAGKENVGAAYLNVMPRSLWQILTRLERDGYSTQGRPASEDAMLELLRNHGTNVGNWSRGALEKLVRSGNAMLLPISEYRQWLENQPLKLRTAMIKAWGEPEKSKVMVWKNPKGIPYFVFPAQRFGNLVFAPQPTRGWEGDPDKMFHDVVLPPHHQYLAFYLWLQKGFKAHAMVHVGTHGTHEWLSGKEIGYTPADPGEALMGDVPQFYPYVVDDIGEGLQAKRRGMAATISYMTPPFDKASLNQELKLLKALIGDYEVAAQKSKSTAAAKLVEIDLQARKTGVLKDIGIKAVKDEEDVEKLDEYFEEVSNSQAPYGLHTFGVAPEKALRLTTAEAMLSMAGKLTPDELARRKEELSVLMENSAADELNALAAGLGGRYIAAGPGGDPIRNPDSLPTGRNLYGFDPTRLPSPGIWLQGKKLAEQFVADYRKRHGQYPDRLAFTLWSTETMNHEGVTEAEILALMGVKPVWNERGRVSGLEVIPRKELGRPRVDITITPSGLYRDTLPNIMLLLDDAVSKVKDLEEEDNPIRENVRTTQKALEAKGVDSADAARMAAVRIFTEPPGAYGVGVSRAVDASNTWKNEGEIADVYFNRLGHLFGQGYWGDRPGGKDLAVNIFKMALKGAKATVIARSSNLFATLDNDDLHDYMGGSAMAIRQVNGQTPETYVLNLANPSAGKHETLDKYMGREMRTRYTNPEWVKSMLKEGYGGARYIKTVADNLWGWQVTVPEAVDGAKWQEMYETYVTDRNNLNIKEKFREAKNLLAYQALVDKMLVAINKGYWKADPEVKAHLDKVNREVIAEAGVACNANTCSSPEITALAEAQDRRAMADAESMPAPNLGRQSALSAANSALVSGAMDSSTKPATPETSPASEQPAKAMGKTASKVEGYEVEEKTRLLGNMTPEVRNWALAGFAALVLCGFGFNARRRRLRLRSAS</sequence>